<dbReference type="Proteomes" id="UP000325313">
    <property type="component" value="Unassembled WGS sequence"/>
</dbReference>
<proteinExistence type="predicted"/>
<accession>A0A5B0RJG8</accession>
<dbReference type="AlphaFoldDB" id="A0A5B0RJG8"/>
<dbReference type="EMBL" id="VDEP01000177">
    <property type="protein sequence ID" value="KAA1125539.1"/>
    <property type="molecule type" value="Genomic_DNA"/>
</dbReference>
<gene>
    <name evidence="2" type="ORF">PGTUg99_016951</name>
</gene>
<evidence type="ECO:0000313" key="2">
    <source>
        <dbReference type="EMBL" id="KAA1125539.1"/>
    </source>
</evidence>
<organism evidence="2 3">
    <name type="scientific">Puccinia graminis f. sp. tritici</name>
    <dbReference type="NCBI Taxonomy" id="56615"/>
    <lineage>
        <taxon>Eukaryota</taxon>
        <taxon>Fungi</taxon>
        <taxon>Dikarya</taxon>
        <taxon>Basidiomycota</taxon>
        <taxon>Pucciniomycotina</taxon>
        <taxon>Pucciniomycetes</taxon>
        <taxon>Pucciniales</taxon>
        <taxon>Pucciniaceae</taxon>
        <taxon>Puccinia</taxon>
    </lineage>
</organism>
<reference evidence="2 3" key="1">
    <citation type="submission" date="2019-05" db="EMBL/GenBank/DDBJ databases">
        <title>Emergence of the Ug99 lineage of the wheat stem rust pathogen through somatic hybridization.</title>
        <authorList>
            <person name="Li F."/>
            <person name="Upadhyaya N.M."/>
            <person name="Sperschneider J."/>
            <person name="Matny O."/>
            <person name="Nguyen-Phuc H."/>
            <person name="Mago R."/>
            <person name="Raley C."/>
            <person name="Miller M.E."/>
            <person name="Silverstein K.A.T."/>
            <person name="Henningsen E."/>
            <person name="Hirsch C.D."/>
            <person name="Visser B."/>
            <person name="Pretorius Z.A."/>
            <person name="Steffenson B.J."/>
            <person name="Schwessinger B."/>
            <person name="Dodds P.N."/>
            <person name="Figueroa M."/>
        </authorList>
    </citation>
    <scope>NUCLEOTIDE SEQUENCE [LARGE SCALE GENOMIC DNA]</scope>
    <source>
        <strain evidence="2 3">Ug99</strain>
    </source>
</reference>
<dbReference type="Pfam" id="PF14303">
    <property type="entry name" value="NAM-associated"/>
    <property type="match status" value="1"/>
</dbReference>
<dbReference type="InterPro" id="IPR029466">
    <property type="entry name" value="NAM-associated_C"/>
</dbReference>
<sequence length="104" mass="11521">MQPTSLVSIVQLGIRRQSDSTTLRSMSKLGKAHTLVANEHKHQNDIFDKEAQSLQMMAATGAANNNVMIMNQDLSNLDAYAREYFTLRRKQILASLRGNSGPSS</sequence>
<evidence type="ECO:0000313" key="3">
    <source>
        <dbReference type="Proteomes" id="UP000325313"/>
    </source>
</evidence>
<protein>
    <recommendedName>
        <fullName evidence="1">No apical meristem-associated C-terminal domain-containing protein</fullName>
    </recommendedName>
</protein>
<feature type="domain" description="No apical meristem-associated C-terminal" evidence="1">
    <location>
        <begin position="16"/>
        <end position="92"/>
    </location>
</feature>
<name>A0A5B0RJG8_PUCGR</name>
<comment type="caution">
    <text evidence="2">The sequence shown here is derived from an EMBL/GenBank/DDBJ whole genome shotgun (WGS) entry which is preliminary data.</text>
</comment>
<evidence type="ECO:0000259" key="1">
    <source>
        <dbReference type="Pfam" id="PF14303"/>
    </source>
</evidence>